<evidence type="ECO:0000256" key="2">
    <source>
        <dbReference type="SAM" id="Phobius"/>
    </source>
</evidence>
<feature type="domain" description="CNNM transmembrane" evidence="3">
    <location>
        <begin position="1"/>
        <end position="87"/>
    </location>
</feature>
<proteinExistence type="predicted"/>
<dbReference type="PANTHER" id="PTHR43099">
    <property type="entry name" value="UPF0053 PROTEIN YRKA"/>
    <property type="match status" value="1"/>
</dbReference>
<dbReference type="Pfam" id="PF01595">
    <property type="entry name" value="CNNM"/>
    <property type="match status" value="1"/>
</dbReference>
<protein>
    <submittedName>
        <fullName evidence="4">DUF21 domain-containing protein</fullName>
    </submittedName>
</protein>
<keyword evidence="5" id="KW-1185">Reference proteome</keyword>
<accession>A0A6G8AWW2</accession>
<name>A0A6G8AWW2_9ENTE</name>
<dbReference type="InterPro" id="IPR002550">
    <property type="entry name" value="CNNM"/>
</dbReference>
<reference evidence="4 5" key="1">
    <citation type="submission" date="2020-03" db="EMBL/GenBank/DDBJ databases">
        <title>Vagococcus sp. nov., isolated from beetles.</title>
        <authorList>
            <person name="Hyun D.-W."/>
            <person name="Bae J.-W."/>
        </authorList>
    </citation>
    <scope>NUCLEOTIDE SEQUENCE [LARGE SCALE GENOMIC DNA]</scope>
    <source>
        <strain evidence="4 5">HDW17B</strain>
    </source>
</reference>
<dbReference type="PROSITE" id="PS51846">
    <property type="entry name" value="CNNM"/>
    <property type="match status" value="1"/>
</dbReference>
<keyword evidence="1 2" id="KW-0812">Transmembrane</keyword>
<evidence type="ECO:0000259" key="3">
    <source>
        <dbReference type="PROSITE" id="PS51846"/>
    </source>
</evidence>
<dbReference type="Proteomes" id="UP000501747">
    <property type="component" value="Chromosome"/>
</dbReference>
<keyword evidence="1 2" id="KW-1133">Transmembrane helix</keyword>
<evidence type="ECO:0000256" key="1">
    <source>
        <dbReference type="PROSITE-ProRule" id="PRU01193"/>
    </source>
</evidence>
<evidence type="ECO:0000313" key="5">
    <source>
        <dbReference type="Proteomes" id="UP000501747"/>
    </source>
</evidence>
<feature type="transmembrane region" description="Helical" evidence="2">
    <location>
        <begin position="6"/>
        <end position="27"/>
    </location>
</feature>
<dbReference type="EMBL" id="CP049887">
    <property type="protein sequence ID" value="QIL49470.1"/>
    <property type="molecule type" value="Genomic_DNA"/>
</dbReference>
<dbReference type="PANTHER" id="PTHR43099:SF2">
    <property type="entry name" value="UPF0053 PROTEIN YRKA"/>
    <property type="match status" value="1"/>
</dbReference>
<dbReference type="KEGG" id="vhy:G7082_13660"/>
<dbReference type="AlphaFoldDB" id="A0A6G8AWW2"/>
<dbReference type="InterPro" id="IPR051676">
    <property type="entry name" value="UPF0053_domain"/>
</dbReference>
<dbReference type="GO" id="GO:0016020">
    <property type="term" value="C:membrane"/>
    <property type="evidence" value="ECO:0007669"/>
    <property type="project" value="UniProtKB-UniRule"/>
</dbReference>
<keyword evidence="1 2" id="KW-0472">Membrane</keyword>
<organism evidence="4 5">
    <name type="scientific">Vagococcus hydrophili</name>
    <dbReference type="NCBI Taxonomy" id="2714947"/>
    <lineage>
        <taxon>Bacteria</taxon>
        <taxon>Bacillati</taxon>
        <taxon>Bacillota</taxon>
        <taxon>Bacilli</taxon>
        <taxon>Lactobacillales</taxon>
        <taxon>Enterococcaceae</taxon>
        <taxon>Vagococcus</taxon>
    </lineage>
</organism>
<evidence type="ECO:0000313" key="4">
    <source>
        <dbReference type="EMBL" id="QIL49470.1"/>
    </source>
</evidence>
<sequence length="87" mass="9519">MIGFKLFLIAVMIYVTALFVAAEFALVKVRSSKLEQLAADGTKNAKLGLHLVHHLDDYLSACQLGITLTTLIIGGLEKKRFGRCLSL</sequence>
<gene>
    <name evidence="4" type="ORF">G7082_13660</name>
</gene>
<dbReference type="RefSeq" id="WP_166035757.1">
    <property type="nucleotide sequence ID" value="NZ_CP049887.1"/>
</dbReference>